<evidence type="ECO:0000313" key="3">
    <source>
        <dbReference type="Proteomes" id="UP000597444"/>
    </source>
</evidence>
<dbReference type="PANTHER" id="PTHR11276">
    <property type="entry name" value="DNA POLYMERASE TYPE-X FAMILY MEMBER"/>
    <property type="match status" value="1"/>
</dbReference>
<dbReference type="Gene3D" id="1.10.150.110">
    <property type="entry name" value="DNA polymerase beta, N-terminal domain-like"/>
    <property type="match status" value="1"/>
</dbReference>
<comment type="caution">
    <text evidence="2">The sequence shown here is derived from an EMBL/GenBank/DDBJ whole genome shotgun (WGS) entry which is preliminary data.</text>
</comment>
<sequence>MSIMQLTQTIHIMPPTQPRVGKRAHQPTLPGMEPELNIPPKVTNRQIAEVLSGIADLLDTQRGNPYRIQAYRNAARGVLDLPEPAADILARGEVLPIQGLGDRLRGRIAELVQYGSMTFQNGLCMQTLPTGVRALMAIEHVGPYTAIRLYEELGIDSAEKLWQAAQQQRIRHLPGFGVRSEARLKEAVRHVLQNTQPHPLHGAA</sequence>
<dbReference type="AlphaFoldDB" id="A0A8J3IJL4"/>
<dbReference type="EMBL" id="BNJK01000001">
    <property type="protein sequence ID" value="GHO90801.1"/>
    <property type="molecule type" value="Genomic_DNA"/>
</dbReference>
<dbReference type="Proteomes" id="UP000597444">
    <property type="component" value="Unassembled WGS sequence"/>
</dbReference>
<keyword evidence="3" id="KW-1185">Reference proteome</keyword>
<dbReference type="GO" id="GO:0006281">
    <property type="term" value="P:DNA repair"/>
    <property type="evidence" value="ECO:0007669"/>
    <property type="project" value="InterPro"/>
</dbReference>
<dbReference type="InterPro" id="IPR022312">
    <property type="entry name" value="DNA_pol_X"/>
</dbReference>
<proteinExistence type="predicted"/>
<dbReference type="Gene3D" id="1.10.150.20">
    <property type="entry name" value="5' to 3' exonuclease, C-terminal subdomain"/>
    <property type="match status" value="1"/>
</dbReference>
<dbReference type="GO" id="GO:0003887">
    <property type="term" value="F:DNA-directed DNA polymerase activity"/>
    <property type="evidence" value="ECO:0007669"/>
    <property type="project" value="InterPro"/>
</dbReference>
<dbReference type="PANTHER" id="PTHR11276:SF28">
    <property type="entry name" value="DNA POLYMERASE LAMBDA"/>
    <property type="match status" value="1"/>
</dbReference>
<dbReference type="InterPro" id="IPR010996">
    <property type="entry name" value="HHH_MUS81"/>
</dbReference>
<accession>A0A8J3IJL4</accession>
<organism evidence="2 3">
    <name type="scientific">Reticulibacter mediterranei</name>
    <dbReference type="NCBI Taxonomy" id="2778369"/>
    <lineage>
        <taxon>Bacteria</taxon>
        <taxon>Bacillati</taxon>
        <taxon>Chloroflexota</taxon>
        <taxon>Ktedonobacteria</taxon>
        <taxon>Ktedonobacterales</taxon>
        <taxon>Reticulibacteraceae</taxon>
        <taxon>Reticulibacter</taxon>
    </lineage>
</organism>
<dbReference type="GO" id="GO:0003677">
    <property type="term" value="F:DNA binding"/>
    <property type="evidence" value="ECO:0007669"/>
    <property type="project" value="InterPro"/>
</dbReference>
<dbReference type="RefSeq" id="WP_220201741.1">
    <property type="nucleotide sequence ID" value="NZ_BNJK01000001.1"/>
</dbReference>
<gene>
    <name evidence="2" type="ORF">KSF_008490</name>
</gene>
<evidence type="ECO:0000259" key="1">
    <source>
        <dbReference type="Pfam" id="PF14716"/>
    </source>
</evidence>
<feature type="domain" description="Crossover junction endonuclease MUS81-like HHH" evidence="1">
    <location>
        <begin position="43"/>
        <end position="115"/>
    </location>
</feature>
<dbReference type="SUPFAM" id="SSF47802">
    <property type="entry name" value="DNA polymerase beta, N-terminal domain-like"/>
    <property type="match status" value="1"/>
</dbReference>
<name>A0A8J3IJL4_9CHLR</name>
<evidence type="ECO:0000313" key="2">
    <source>
        <dbReference type="EMBL" id="GHO90801.1"/>
    </source>
</evidence>
<protein>
    <recommendedName>
        <fullName evidence="1">Crossover junction endonuclease MUS81-like HHH domain-containing protein</fullName>
    </recommendedName>
</protein>
<dbReference type="InterPro" id="IPR027421">
    <property type="entry name" value="DNA_pol_lamdba_lyase_dom_sf"/>
</dbReference>
<dbReference type="Pfam" id="PF14520">
    <property type="entry name" value="HHH_5"/>
    <property type="match status" value="1"/>
</dbReference>
<reference evidence="2" key="1">
    <citation type="submission" date="2020-10" db="EMBL/GenBank/DDBJ databases">
        <title>Taxonomic study of unclassified bacteria belonging to the class Ktedonobacteria.</title>
        <authorList>
            <person name="Yabe S."/>
            <person name="Wang C.M."/>
            <person name="Zheng Y."/>
            <person name="Sakai Y."/>
            <person name="Cavaletti L."/>
            <person name="Monciardini P."/>
            <person name="Donadio S."/>
        </authorList>
    </citation>
    <scope>NUCLEOTIDE SEQUENCE</scope>
    <source>
        <strain evidence="2">ID150040</strain>
    </source>
</reference>
<dbReference type="Pfam" id="PF14716">
    <property type="entry name" value="HHH_8"/>
    <property type="match status" value="1"/>
</dbReference>